<proteinExistence type="predicted"/>
<evidence type="ECO:0000256" key="4">
    <source>
        <dbReference type="ARBA" id="ARBA00022737"/>
    </source>
</evidence>
<feature type="compositionally biased region" description="Gly residues" evidence="9">
    <location>
        <begin position="1612"/>
        <end position="1622"/>
    </location>
</feature>
<name>A0A1D3CTW7_9EIME</name>
<dbReference type="GO" id="GO:0034272">
    <property type="term" value="C:phosphatidylinositol 3-kinase complex, class III, type II"/>
    <property type="evidence" value="ECO:0007669"/>
    <property type="project" value="TreeGrafter"/>
</dbReference>
<feature type="region of interest" description="Disordered" evidence="9">
    <location>
        <begin position="321"/>
        <end position="344"/>
    </location>
</feature>
<evidence type="ECO:0000256" key="3">
    <source>
        <dbReference type="ARBA" id="ARBA00022679"/>
    </source>
</evidence>
<sequence>MSIWESSYNATVLGKRPAVDVLEELEERKLRLYDELFRQRGEDSGPSAAAVAEAGGTAVASEGGVSSWGGDCSTPLSPVYPLWQTVSPILGPPEVPTELFASEAASAAAVSVSLDLAIPVQLLPAGAATSEERAVEAREGGETPCAGCMRSGATILATEIIGLALQHTSSPRIRACGISLLRFLSRIATTEVLLESLLPFLTHHLGDPLPVVRAAAVKALAAALLQLNAALHHEAACSRLRLQRRLCAFCGSACGSQNPLPRGEEDAACSGFLRAGVPTADPDPAVRVAVTETLPLMLLAVRACLHFQAVLRSRREQQGRQQLLQRLQGGSAAAPTEPPAAPLPASCRIATAAREGERRAPSAVLPRKSFSAGNATRLCAPALPGNAAGAASPPADSAKNSESNQKSFRQVAVAAGEAPGGFSAAAELPERRSPAGVRVACRREGLSEAAEQHLMEAVEQLHAAVLPTLQQQLTCRPLEQRLALLRSVPLLAAVLGPQKTHSFLLPYLIVQLNDTCAAVRAAVIRSLGSLGSFALPGSAESCIVPCCEQCLLDQQEEVIVAAVTALAQLAADDLLRPSSRGTYALLGRRVVPLLLFPSLLLRGVLLHLLAAIQKSWGPVQTYALLMPLLHPVLRRHSDDVLLVEQVSAFLRPPLSRQLLLGLLHQQMRGRLSEQALALLFSTPALKAAETSVLLNLEKAAGASVAPVHYGVSPVQRPRDRSNEDGSLVTAVHYPIGSAVETLGFLDATLDTAAQLQASANGDSRPLCCSVYFKQAEKALRYMLPQGPPCRQVLSAMRLAPTPPNTSPLTRVSLWGLLSETLLPHVMQLVLRHQLLLLQRCLFPEEARATVVSTHSTPNNIKEGGGCKTTQSLEPPQLSLAHTLHGMCPAEVSSAAAKSATRAALAAASAIAGALGRYLWTYPPQPSLLQALLGLSTHHNKHSSSLSIQASCGPPVVSGAYLALLLAATTPAAAVAALTAEVPGSSGALAPLKQRLPLSAPPLSPYRGSITSTGVPPPLQRDWRCVVLGLPRRPSLEVGRLQRLDEGLFSLYPYQQRLTDSVDAFPSAERRHSTLARRLSTGPSTPPPHPAAVAAAALGGSQATLLANGSGSAAAAGAASVRLSGKPAWRTVSTVVGGLTADSSGVQLLPVALGSTASSRMGRALPAGLQDWAATQQAIGTNLDRKGASIFSGNGIAGLPDLSCWKPKGLWLRSFNDFEALCCRGGGVLSLAATDDGRLLCAAPLALRGGEIRVWKAVSLLAATRRVAAARASTAAAAAGGNGIACLCHQDTALEQLLLYALRNGLFGGWDLRTASPCFAAHLPPWFGAPSAEAIGLDARCAVVGTTGGLLLHYDLRMQVPVSAWLLQPAAPIKHLLFVDPSVAAISVGSAKIAAGIGSPCLQPDDTPTCCLVVLLEQGAFPLLLLDLQDGSVVRGYNTSCFADAAIKAAAAEAGALGAAQGCAVPRLVPVPMEALRMPSAASHLLPQNAGLAGSLRRVADRAALHTPCCLWSPSPLRGPTGFVLTAGEDRWPPNACGCRAREDSAFSLMASLTVEGTHVLQQVCSRSAQGKRFMQFVAAAAAGRGPGNLGALAEKDPPCTRARSSADSEAGGYSGSPSGGAGDSRRNGKGLVTIDGTSCRAPGGGCCCVSPSSRSTISSWAPAWIPEDASDAFIGFRGPSPMHRDAITGLAVIGQSDLFLATAGRDGIVKIWS</sequence>
<protein>
    <recommendedName>
        <fullName evidence="1">non-specific serine/threonine protein kinase</fullName>
        <ecNumber evidence="1">2.7.11.1</ecNumber>
    </recommendedName>
</protein>
<keyword evidence="8" id="KW-0853">WD repeat</keyword>
<evidence type="ECO:0000313" key="12">
    <source>
        <dbReference type="Proteomes" id="UP000095192"/>
    </source>
</evidence>
<dbReference type="VEuPathDB" id="ToxoDB:cyc_02768"/>
<keyword evidence="3" id="KW-0808">Transferase</keyword>
<evidence type="ECO:0000256" key="5">
    <source>
        <dbReference type="ARBA" id="ARBA00022777"/>
    </source>
</evidence>
<keyword evidence="6" id="KW-0067">ATP-binding</keyword>
<dbReference type="PROSITE" id="PS50077">
    <property type="entry name" value="HEAT_REPEAT"/>
    <property type="match status" value="2"/>
</dbReference>
<dbReference type="InterPro" id="IPR011989">
    <property type="entry name" value="ARM-like"/>
</dbReference>
<evidence type="ECO:0000256" key="8">
    <source>
        <dbReference type="PROSITE-ProRule" id="PRU00221"/>
    </source>
</evidence>
<dbReference type="Gene3D" id="1.25.10.10">
    <property type="entry name" value="Leucine-rich Repeat Variant"/>
    <property type="match status" value="2"/>
</dbReference>
<feature type="repeat" description="WD" evidence="8">
    <location>
        <begin position="1680"/>
        <end position="1713"/>
    </location>
</feature>
<dbReference type="PANTHER" id="PTHR17583">
    <property type="entry name" value="PHOSPHOINOSITIDE 3-KINASE REGULATORY SUBUNIT 4"/>
    <property type="match status" value="1"/>
</dbReference>
<feature type="domain" description="Phosphatase 2A Regulatory Subunit A helical" evidence="10">
    <location>
        <begin position="449"/>
        <end position="658"/>
    </location>
</feature>
<dbReference type="Proteomes" id="UP000095192">
    <property type="component" value="Unassembled WGS sequence"/>
</dbReference>
<dbReference type="InterPro" id="IPR021133">
    <property type="entry name" value="HEAT_type_2"/>
</dbReference>
<evidence type="ECO:0000256" key="7">
    <source>
        <dbReference type="PROSITE-ProRule" id="PRU00103"/>
    </source>
</evidence>
<evidence type="ECO:0000256" key="9">
    <source>
        <dbReference type="SAM" id="MobiDB-lite"/>
    </source>
</evidence>
<dbReference type="InterPro" id="IPR001680">
    <property type="entry name" value="WD40_rpt"/>
</dbReference>
<dbReference type="GO" id="GO:0004674">
    <property type="term" value="F:protein serine/threonine kinase activity"/>
    <property type="evidence" value="ECO:0007669"/>
    <property type="project" value="UniProtKB-KW"/>
</dbReference>
<dbReference type="EMBL" id="JROU02001987">
    <property type="protein sequence ID" value="OEH74625.1"/>
    <property type="molecule type" value="Genomic_DNA"/>
</dbReference>
<dbReference type="Pfam" id="PF22956">
    <property type="entry name" value="VPS15-like_hel"/>
    <property type="match status" value="2"/>
</dbReference>
<evidence type="ECO:0000313" key="11">
    <source>
        <dbReference type="EMBL" id="OEH74625.1"/>
    </source>
</evidence>
<dbReference type="GO" id="GO:0005770">
    <property type="term" value="C:late endosome"/>
    <property type="evidence" value="ECO:0007669"/>
    <property type="project" value="TreeGrafter"/>
</dbReference>
<dbReference type="SUPFAM" id="SSF50978">
    <property type="entry name" value="WD40 repeat-like"/>
    <property type="match status" value="1"/>
</dbReference>
<feature type="region of interest" description="Disordered" evidence="9">
    <location>
        <begin position="385"/>
        <end position="409"/>
    </location>
</feature>
<dbReference type="PANTHER" id="PTHR17583:SF0">
    <property type="entry name" value="PHOSPHOINOSITIDE 3-KINASE REGULATORY SUBUNIT 4"/>
    <property type="match status" value="1"/>
</dbReference>
<gene>
    <name evidence="11" type="ORF">cyc_02768</name>
</gene>
<dbReference type="SUPFAM" id="SSF48371">
    <property type="entry name" value="ARM repeat"/>
    <property type="match status" value="1"/>
</dbReference>
<keyword evidence="6" id="KW-0547">Nucleotide-binding</keyword>
<dbReference type="InterPro" id="IPR036322">
    <property type="entry name" value="WD40_repeat_dom_sf"/>
</dbReference>
<feature type="compositionally biased region" description="Low complexity" evidence="9">
    <location>
        <begin position="385"/>
        <end position="398"/>
    </location>
</feature>
<feature type="compositionally biased region" description="Low complexity" evidence="9">
    <location>
        <begin position="321"/>
        <end position="335"/>
    </location>
</feature>
<feature type="repeat" description="HEAT" evidence="7">
    <location>
        <begin position="197"/>
        <end position="234"/>
    </location>
</feature>
<dbReference type="InterPro" id="IPR055231">
    <property type="entry name" value="2AA_helical"/>
</dbReference>
<evidence type="ECO:0000256" key="2">
    <source>
        <dbReference type="ARBA" id="ARBA00022527"/>
    </source>
</evidence>
<keyword evidence="12" id="KW-1185">Reference proteome</keyword>
<reference evidence="11 12" key="1">
    <citation type="journal article" date="2016" name="BMC Genomics">
        <title>Comparative genomics reveals Cyclospora cayetanensis possesses coccidia-like metabolism and invasion components but unique surface antigens.</title>
        <authorList>
            <person name="Liu S."/>
            <person name="Wang L."/>
            <person name="Zheng H."/>
            <person name="Xu Z."/>
            <person name="Roellig D.M."/>
            <person name="Li N."/>
            <person name="Frace M.A."/>
            <person name="Tang K."/>
            <person name="Arrowood M.J."/>
            <person name="Moss D.M."/>
            <person name="Zhang L."/>
            <person name="Feng Y."/>
            <person name="Xiao L."/>
        </authorList>
    </citation>
    <scope>NUCLEOTIDE SEQUENCE [LARGE SCALE GENOMIC DNA]</scope>
    <source>
        <strain evidence="11 12">CHN_HEN01</strain>
    </source>
</reference>
<dbReference type="InParanoid" id="A0A1D3CTW7"/>
<feature type="region of interest" description="Disordered" evidence="9">
    <location>
        <begin position="1587"/>
        <end position="1627"/>
    </location>
</feature>
<feature type="domain" description="Phosphatase 2A Regulatory Subunit A helical" evidence="10">
    <location>
        <begin position="164"/>
        <end position="229"/>
    </location>
</feature>
<dbReference type="VEuPathDB" id="ToxoDB:LOC34619573"/>
<dbReference type="PROSITE" id="PS50082">
    <property type="entry name" value="WD_REPEATS_2"/>
    <property type="match status" value="1"/>
</dbReference>
<dbReference type="EC" id="2.7.11.1" evidence="1"/>
<evidence type="ECO:0000259" key="10">
    <source>
        <dbReference type="Pfam" id="PF22956"/>
    </source>
</evidence>
<feature type="repeat" description="HEAT" evidence="7">
    <location>
        <begin position="504"/>
        <end position="541"/>
    </location>
</feature>
<keyword evidence="5 11" id="KW-0418">Kinase</keyword>
<dbReference type="GO" id="GO:0006623">
    <property type="term" value="P:protein targeting to vacuole"/>
    <property type="evidence" value="ECO:0007669"/>
    <property type="project" value="TreeGrafter"/>
</dbReference>
<dbReference type="GO" id="GO:0016236">
    <property type="term" value="P:macroautophagy"/>
    <property type="evidence" value="ECO:0007669"/>
    <property type="project" value="InterPro"/>
</dbReference>
<dbReference type="GO" id="GO:0045324">
    <property type="term" value="P:late endosome to vacuole transport"/>
    <property type="evidence" value="ECO:0007669"/>
    <property type="project" value="InterPro"/>
</dbReference>
<keyword evidence="2" id="KW-0723">Serine/threonine-protein kinase</keyword>
<comment type="caution">
    <text evidence="11">The sequence shown here is derived from an EMBL/GenBank/DDBJ whole genome shotgun (WGS) entry which is preliminary data.</text>
</comment>
<dbReference type="InterPro" id="IPR016024">
    <property type="entry name" value="ARM-type_fold"/>
</dbReference>
<dbReference type="GO" id="GO:0071561">
    <property type="term" value="C:nucleus-vacuole junction"/>
    <property type="evidence" value="ECO:0007669"/>
    <property type="project" value="TreeGrafter"/>
</dbReference>
<dbReference type="GO" id="GO:0034271">
    <property type="term" value="C:phosphatidylinositol 3-kinase complex, class III, type I"/>
    <property type="evidence" value="ECO:0007669"/>
    <property type="project" value="TreeGrafter"/>
</dbReference>
<evidence type="ECO:0000256" key="6">
    <source>
        <dbReference type="ARBA" id="ARBA00022840"/>
    </source>
</evidence>
<dbReference type="InterPro" id="IPR045162">
    <property type="entry name" value="Vps15-like"/>
</dbReference>
<keyword evidence="4" id="KW-0677">Repeat</keyword>
<accession>A0A1D3CTW7</accession>
<evidence type="ECO:0000256" key="1">
    <source>
        <dbReference type="ARBA" id="ARBA00012513"/>
    </source>
</evidence>
<organism evidence="11 12">
    <name type="scientific">Cyclospora cayetanensis</name>
    <dbReference type="NCBI Taxonomy" id="88456"/>
    <lineage>
        <taxon>Eukaryota</taxon>
        <taxon>Sar</taxon>
        <taxon>Alveolata</taxon>
        <taxon>Apicomplexa</taxon>
        <taxon>Conoidasida</taxon>
        <taxon>Coccidia</taxon>
        <taxon>Eucoccidiorida</taxon>
        <taxon>Eimeriorina</taxon>
        <taxon>Eimeriidae</taxon>
        <taxon>Cyclospora</taxon>
    </lineage>
</organism>
<dbReference type="PROSITE" id="PS50294">
    <property type="entry name" value="WD_REPEATS_REGION"/>
    <property type="match status" value="1"/>
</dbReference>